<protein>
    <submittedName>
        <fullName evidence="2">Uncharacterized protein</fullName>
    </submittedName>
</protein>
<feature type="region of interest" description="Disordered" evidence="1">
    <location>
        <begin position="1"/>
        <end position="50"/>
    </location>
</feature>
<comment type="caution">
    <text evidence="2">The sequence shown here is derived from an EMBL/GenBank/DDBJ whole genome shotgun (WGS) entry which is preliminary data.</text>
</comment>
<dbReference type="Proteomes" id="UP001486207">
    <property type="component" value="Unassembled WGS sequence"/>
</dbReference>
<dbReference type="EMBL" id="JBEPFB010000009">
    <property type="protein sequence ID" value="MER7375103.1"/>
    <property type="molecule type" value="Genomic_DNA"/>
</dbReference>
<organism evidence="2 3">
    <name type="scientific">Streptomyces lanatus</name>
    <dbReference type="NCBI Taxonomy" id="66900"/>
    <lineage>
        <taxon>Bacteria</taxon>
        <taxon>Bacillati</taxon>
        <taxon>Actinomycetota</taxon>
        <taxon>Actinomycetes</taxon>
        <taxon>Kitasatosporales</taxon>
        <taxon>Streptomycetaceae</taxon>
        <taxon>Streptomyces</taxon>
    </lineage>
</organism>
<evidence type="ECO:0000313" key="3">
    <source>
        <dbReference type="Proteomes" id="UP001486207"/>
    </source>
</evidence>
<gene>
    <name evidence="2" type="ORF">ABT384_20950</name>
</gene>
<proteinExistence type="predicted"/>
<name>A0ABV1XU14_9ACTN</name>
<dbReference type="RefSeq" id="WP_190072096.1">
    <property type="nucleotide sequence ID" value="NZ_BNBM01000009.1"/>
</dbReference>
<accession>A0ABV1XU14</accession>
<reference evidence="2 3" key="1">
    <citation type="submission" date="2024-06" db="EMBL/GenBank/DDBJ databases">
        <title>The Natural Products Discovery Center: Release of the First 8490 Sequenced Strains for Exploring Actinobacteria Biosynthetic Diversity.</title>
        <authorList>
            <person name="Kalkreuter E."/>
            <person name="Kautsar S.A."/>
            <person name="Yang D."/>
            <person name="Bader C.D."/>
            <person name="Teijaro C.N."/>
            <person name="Fluegel L."/>
            <person name="Davis C.M."/>
            <person name="Simpson J.R."/>
            <person name="Lauterbach L."/>
            <person name="Steele A.D."/>
            <person name="Gui C."/>
            <person name="Meng S."/>
            <person name="Li G."/>
            <person name="Viehrig K."/>
            <person name="Ye F."/>
            <person name="Su P."/>
            <person name="Kiefer A.F."/>
            <person name="Nichols A."/>
            <person name="Cepeda A.J."/>
            <person name="Yan W."/>
            <person name="Fan B."/>
            <person name="Jiang Y."/>
            <person name="Adhikari A."/>
            <person name="Zheng C.-J."/>
            <person name="Schuster L."/>
            <person name="Cowan T.M."/>
            <person name="Smanski M.J."/>
            <person name="Chevrette M.G."/>
            <person name="De Carvalho L.P.S."/>
            <person name="Shen B."/>
        </authorList>
    </citation>
    <scope>NUCLEOTIDE SEQUENCE [LARGE SCALE GENOMIC DNA]</scope>
    <source>
        <strain evidence="2 3">NPDC000155</strain>
    </source>
</reference>
<sequence length="50" mass="5415">MDLSDSDEPADCPWCDALRDASLPPAAQPPRSAGRRYDPYVSGAQYDGDD</sequence>
<keyword evidence="3" id="KW-1185">Reference proteome</keyword>
<evidence type="ECO:0000256" key="1">
    <source>
        <dbReference type="SAM" id="MobiDB-lite"/>
    </source>
</evidence>
<feature type="compositionally biased region" description="Acidic residues" evidence="1">
    <location>
        <begin position="1"/>
        <end position="10"/>
    </location>
</feature>
<evidence type="ECO:0000313" key="2">
    <source>
        <dbReference type="EMBL" id="MER7375103.1"/>
    </source>
</evidence>